<dbReference type="Proteomes" id="UP000035579">
    <property type="component" value="Chromosome"/>
</dbReference>
<evidence type="ECO:0000313" key="2">
    <source>
        <dbReference type="EMBL" id="AKJ01210.1"/>
    </source>
</evidence>
<gene>
    <name evidence="2" type="ORF">AA314_02836</name>
</gene>
<feature type="compositionally biased region" description="Gly residues" evidence="1">
    <location>
        <begin position="18"/>
        <end position="31"/>
    </location>
</feature>
<feature type="region of interest" description="Disordered" evidence="1">
    <location>
        <begin position="1"/>
        <end position="43"/>
    </location>
</feature>
<protein>
    <submittedName>
        <fullName evidence="2">Uncharacterized protein</fullName>
    </submittedName>
</protein>
<dbReference type="EMBL" id="CP011509">
    <property type="protein sequence ID" value="AKJ01210.1"/>
    <property type="molecule type" value="Genomic_DNA"/>
</dbReference>
<evidence type="ECO:0000313" key="3">
    <source>
        <dbReference type="Proteomes" id="UP000035579"/>
    </source>
</evidence>
<organism evidence="2 3">
    <name type="scientific">Archangium gephyra</name>
    <dbReference type="NCBI Taxonomy" id="48"/>
    <lineage>
        <taxon>Bacteria</taxon>
        <taxon>Pseudomonadati</taxon>
        <taxon>Myxococcota</taxon>
        <taxon>Myxococcia</taxon>
        <taxon>Myxococcales</taxon>
        <taxon>Cystobacterineae</taxon>
        <taxon>Archangiaceae</taxon>
        <taxon>Archangium</taxon>
    </lineage>
</organism>
<feature type="compositionally biased region" description="Basic and acidic residues" evidence="1">
    <location>
        <begin position="34"/>
        <end position="43"/>
    </location>
</feature>
<reference evidence="2 3" key="1">
    <citation type="submission" date="2015-05" db="EMBL/GenBank/DDBJ databases">
        <title>Genome assembly of Archangium gephyra DSM 2261.</title>
        <authorList>
            <person name="Sharma G."/>
            <person name="Subramanian S."/>
        </authorList>
    </citation>
    <scope>NUCLEOTIDE SEQUENCE [LARGE SCALE GENOMIC DNA]</scope>
    <source>
        <strain evidence="2 3">DSM 2261</strain>
    </source>
</reference>
<dbReference type="KEGG" id="age:AA314_02836"/>
<name>A0AAC8Q520_9BACT</name>
<sequence length="43" mass="4272">MDLQAAQQAFQGRVTHPPGGGGLRSGSGCGGHASPRERPSPGT</sequence>
<feature type="compositionally biased region" description="Polar residues" evidence="1">
    <location>
        <begin position="1"/>
        <end position="10"/>
    </location>
</feature>
<evidence type="ECO:0000256" key="1">
    <source>
        <dbReference type="SAM" id="MobiDB-lite"/>
    </source>
</evidence>
<proteinExistence type="predicted"/>
<accession>A0AAC8Q520</accession>
<dbReference type="AlphaFoldDB" id="A0AAC8Q520"/>